<accession>L1MFA3</accession>
<gene>
    <name evidence="1" type="ORF">HMPREF9997_01638</name>
</gene>
<dbReference type="AlphaFoldDB" id="L1MFA3"/>
<dbReference type="EMBL" id="AMEM01000022">
    <property type="protein sequence ID" value="EKX89735.1"/>
    <property type="molecule type" value="Genomic_DNA"/>
</dbReference>
<dbReference type="Proteomes" id="UP000010445">
    <property type="component" value="Unassembled WGS sequence"/>
</dbReference>
<organism evidence="1 2">
    <name type="scientific">Corynebacterium durum F0235</name>
    <dbReference type="NCBI Taxonomy" id="1035195"/>
    <lineage>
        <taxon>Bacteria</taxon>
        <taxon>Bacillati</taxon>
        <taxon>Actinomycetota</taxon>
        <taxon>Actinomycetes</taxon>
        <taxon>Mycobacteriales</taxon>
        <taxon>Corynebacteriaceae</taxon>
        <taxon>Corynebacterium</taxon>
    </lineage>
</organism>
<dbReference type="OrthoDB" id="3735993at2"/>
<name>L1MFA3_9CORY</name>
<dbReference type="HOGENOM" id="CLU_1748040_0_0_11"/>
<evidence type="ECO:0000313" key="2">
    <source>
        <dbReference type="Proteomes" id="UP000010445"/>
    </source>
</evidence>
<dbReference type="PATRIC" id="fig|1035195.3.peg.1477"/>
<reference evidence="1 2" key="1">
    <citation type="submission" date="2012-05" db="EMBL/GenBank/DDBJ databases">
        <authorList>
            <person name="Weinstock G."/>
            <person name="Sodergren E."/>
            <person name="Lobos E.A."/>
            <person name="Fulton L."/>
            <person name="Fulton R."/>
            <person name="Courtney L."/>
            <person name="Fronick C."/>
            <person name="O'Laughlin M."/>
            <person name="Godfrey J."/>
            <person name="Wilson R.M."/>
            <person name="Miner T."/>
            <person name="Farmer C."/>
            <person name="Delehaunty K."/>
            <person name="Cordes M."/>
            <person name="Minx P."/>
            <person name="Tomlinson C."/>
            <person name="Chen J."/>
            <person name="Wollam A."/>
            <person name="Pepin K.H."/>
            <person name="Bhonagiri V."/>
            <person name="Zhang X."/>
            <person name="Suruliraj S."/>
            <person name="Warren W."/>
            <person name="Mitreva M."/>
            <person name="Mardis E.R."/>
            <person name="Wilson R.K."/>
        </authorList>
    </citation>
    <scope>NUCLEOTIDE SEQUENCE [LARGE SCALE GENOMIC DNA]</scope>
    <source>
        <strain evidence="1 2">F0235</strain>
    </source>
</reference>
<proteinExistence type="predicted"/>
<comment type="caution">
    <text evidence="1">The sequence shown here is derived from an EMBL/GenBank/DDBJ whole genome shotgun (WGS) entry which is preliminary data.</text>
</comment>
<protein>
    <submittedName>
        <fullName evidence="1">Uncharacterized protein</fullName>
    </submittedName>
</protein>
<evidence type="ECO:0000313" key="1">
    <source>
        <dbReference type="EMBL" id="EKX89735.1"/>
    </source>
</evidence>
<dbReference type="STRING" id="1035195.HMPREF9997_01638"/>
<dbReference type="InterPro" id="IPR046268">
    <property type="entry name" value="DUF6301"/>
</dbReference>
<dbReference type="RefSeq" id="WP_006063867.1">
    <property type="nucleotide sequence ID" value="NZ_KB290831.1"/>
</dbReference>
<keyword evidence="2" id="KW-1185">Reference proteome</keyword>
<sequence length="149" mass="16854">MNELSAEDYVMWMERLSHLAWPMTLDAFTTLAPELGWHFTGYQYRYTGDFACGTRDVVVIDNKAEDVCTILFTLAKPTFQGVELLASLNDSFFHYYGAASAAWGTPIRTKQGKNPMAAWELQPGGIAEVTRSDNKVYTNFLTPQDTIFY</sequence>
<dbReference type="Pfam" id="PF19818">
    <property type="entry name" value="DUF6301"/>
    <property type="match status" value="1"/>
</dbReference>